<proteinExistence type="predicted"/>
<evidence type="ECO:0000313" key="3">
    <source>
        <dbReference type="Proteomes" id="UP000785679"/>
    </source>
</evidence>
<reference evidence="2" key="1">
    <citation type="submission" date="2019-06" db="EMBL/GenBank/DDBJ databases">
        <authorList>
            <person name="Zheng W."/>
        </authorList>
    </citation>
    <scope>NUCLEOTIDE SEQUENCE</scope>
    <source>
        <strain evidence="2">QDHG01</strain>
    </source>
</reference>
<dbReference type="PANTHER" id="PTHR23084:SF263">
    <property type="entry name" value="MORN REPEAT-CONTAINING PROTEIN 1"/>
    <property type="match status" value="1"/>
</dbReference>
<dbReference type="EMBL" id="RRYP01008085">
    <property type="protein sequence ID" value="TNV80029.1"/>
    <property type="molecule type" value="Genomic_DNA"/>
</dbReference>
<keyword evidence="3" id="KW-1185">Reference proteome</keyword>
<dbReference type="SUPFAM" id="SSF82185">
    <property type="entry name" value="Histone H3 K4-specific methyltransferase SET7/9 N-terminal domain"/>
    <property type="match status" value="2"/>
</dbReference>
<evidence type="ECO:0000256" key="1">
    <source>
        <dbReference type="ARBA" id="ARBA00022737"/>
    </source>
</evidence>
<comment type="caution">
    <text evidence="2">The sequence shown here is derived from an EMBL/GenBank/DDBJ whole genome shotgun (WGS) entry which is preliminary data.</text>
</comment>
<sequence length="344" mass="38391">MDLSDGNCSICRQCAECKTCACEQSESFTTELSFLNVVCPQCEIEMTYKQYSQGHQCLIKCEKCDQDYNSADVHDCIDALKHKLASLQKGYWETYILPMGDGLANGVKKAWERLGLSEIPVSAKIAVKIEDENGNIYIGSLSQKQYEGYGVLYEKAKNKVYEGEFRNGVKEGKGRTYTIGEDNMGHCYQGRFKDGKYQDEEGVYRWPEGERYIGAFNENSQEGIGLYRYSTPGDIYLGTYHDGLKHGLGLHSKQGDTYLGDFQGDTSQGWGLYRLSLLGETYMGQWRGGAFHGMGAYEQADGQVYVGSFENDVRHGSGVVIGQGGFRAVKMVNGGIVHEKVIQF</sequence>
<dbReference type="Proteomes" id="UP000785679">
    <property type="component" value="Unassembled WGS sequence"/>
</dbReference>
<gene>
    <name evidence="2" type="ORF">FGO68_gene3718</name>
</gene>
<dbReference type="Gene3D" id="2.20.110.10">
    <property type="entry name" value="Histone H3 K4-specific methyltransferase SET7/9 N-terminal domain"/>
    <property type="match status" value="1"/>
</dbReference>
<organism evidence="2 3">
    <name type="scientific">Halteria grandinella</name>
    <dbReference type="NCBI Taxonomy" id="5974"/>
    <lineage>
        <taxon>Eukaryota</taxon>
        <taxon>Sar</taxon>
        <taxon>Alveolata</taxon>
        <taxon>Ciliophora</taxon>
        <taxon>Intramacronucleata</taxon>
        <taxon>Spirotrichea</taxon>
        <taxon>Stichotrichia</taxon>
        <taxon>Sporadotrichida</taxon>
        <taxon>Halteriidae</taxon>
        <taxon>Halteria</taxon>
    </lineage>
</organism>
<dbReference type="PANTHER" id="PTHR23084">
    <property type="entry name" value="PHOSPHATIDYLINOSITOL-4-PHOSPHATE 5-KINASE RELATED"/>
    <property type="match status" value="1"/>
</dbReference>
<dbReference type="InterPro" id="IPR003409">
    <property type="entry name" value="MORN"/>
</dbReference>
<protein>
    <submittedName>
        <fullName evidence="2">Uncharacterized protein</fullName>
    </submittedName>
</protein>
<keyword evidence="1" id="KW-0677">Repeat</keyword>
<dbReference type="Pfam" id="PF02493">
    <property type="entry name" value="MORN"/>
    <property type="match status" value="7"/>
</dbReference>
<name>A0A8J8T2N5_HALGN</name>
<dbReference type="AlphaFoldDB" id="A0A8J8T2N5"/>
<dbReference type="SMART" id="SM00698">
    <property type="entry name" value="MORN"/>
    <property type="match status" value="7"/>
</dbReference>
<dbReference type="OrthoDB" id="48314at2759"/>
<evidence type="ECO:0000313" key="2">
    <source>
        <dbReference type="EMBL" id="TNV80029.1"/>
    </source>
</evidence>
<accession>A0A8J8T2N5</accession>